<name>A0A9P5Q5N1_9AGAR</name>
<proteinExistence type="predicted"/>
<evidence type="ECO:0000313" key="1">
    <source>
        <dbReference type="EMBL" id="KAF9074532.1"/>
    </source>
</evidence>
<dbReference type="AlphaFoldDB" id="A0A9P5Q5N1"/>
<dbReference type="OrthoDB" id="2883604at2759"/>
<gene>
    <name evidence="1" type="ORF">BDP27DRAFT_197110</name>
</gene>
<keyword evidence="2" id="KW-1185">Reference proteome</keyword>
<organism evidence="1 2">
    <name type="scientific">Rhodocollybia butyracea</name>
    <dbReference type="NCBI Taxonomy" id="206335"/>
    <lineage>
        <taxon>Eukaryota</taxon>
        <taxon>Fungi</taxon>
        <taxon>Dikarya</taxon>
        <taxon>Basidiomycota</taxon>
        <taxon>Agaricomycotina</taxon>
        <taxon>Agaricomycetes</taxon>
        <taxon>Agaricomycetidae</taxon>
        <taxon>Agaricales</taxon>
        <taxon>Marasmiineae</taxon>
        <taxon>Omphalotaceae</taxon>
        <taxon>Rhodocollybia</taxon>
    </lineage>
</organism>
<protein>
    <submittedName>
        <fullName evidence="1">Uncharacterized protein</fullName>
    </submittedName>
</protein>
<reference evidence="1" key="1">
    <citation type="submission" date="2020-11" db="EMBL/GenBank/DDBJ databases">
        <authorList>
            <consortium name="DOE Joint Genome Institute"/>
            <person name="Ahrendt S."/>
            <person name="Riley R."/>
            <person name="Andreopoulos W."/>
            <person name="Labutti K."/>
            <person name="Pangilinan J."/>
            <person name="Ruiz-Duenas F.J."/>
            <person name="Barrasa J.M."/>
            <person name="Sanchez-Garcia M."/>
            <person name="Camarero S."/>
            <person name="Miyauchi S."/>
            <person name="Serrano A."/>
            <person name="Linde D."/>
            <person name="Babiker R."/>
            <person name="Drula E."/>
            <person name="Ayuso-Fernandez I."/>
            <person name="Pacheco R."/>
            <person name="Padilla G."/>
            <person name="Ferreira P."/>
            <person name="Barriuso J."/>
            <person name="Kellner H."/>
            <person name="Castanera R."/>
            <person name="Alfaro M."/>
            <person name="Ramirez L."/>
            <person name="Pisabarro A.G."/>
            <person name="Kuo A."/>
            <person name="Tritt A."/>
            <person name="Lipzen A."/>
            <person name="He G."/>
            <person name="Yan M."/>
            <person name="Ng V."/>
            <person name="Cullen D."/>
            <person name="Martin F."/>
            <person name="Rosso M.-N."/>
            <person name="Henrissat B."/>
            <person name="Hibbett D."/>
            <person name="Martinez A.T."/>
            <person name="Grigoriev I.V."/>
        </authorList>
    </citation>
    <scope>NUCLEOTIDE SEQUENCE</scope>
    <source>
        <strain evidence="1">AH 40177</strain>
    </source>
</reference>
<accession>A0A9P5Q5N1</accession>
<sequence>MLRNTAMNPIQPPTTFYHVSRLSGPRPCITLVVALGVLYQNLAEYLTGIDSQTLAQFTPFDDALSHAVNPDTLILLLGPHLNLVCLSVEPRLLQLFSTFTALANVEISIHLSVWSARLADRLPALPTSVRKAVYLVSNLRRADRELVRVYYDATIETFTVSFSATLPDISLTLKGRLPNLSFMFALHLALAKITFASNCVVRLQIQATNELCLVLFRASGSMRDARKILEALRALAQRHGKYMLYSLNIEVPMLYHRDELKHFIHALVFSAPAYAP</sequence>
<comment type="caution">
    <text evidence="1">The sequence shown here is derived from an EMBL/GenBank/DDBJ whole genome shotgun (WGS) entry which is preliminary data.</text>
</comment>
<dbReference type="Proteomes" id="UP000772434">
    <property type="component" value="Unassembled WGS sequence"/>
</dbReference>
<evidence type="ECO:0000313" key="2">
    <source>
        <dbReference type="Proteomes" id="UP000772434"/>
    </source>
</evidence>
<dbReference type="EMBL" id="JADNRY010000013">
    <property type="protein sequence ID" value="KAF9074532.1"/>
    <property type="molecule type" value="Genomic_DNA"/>
</dbReference>